<dbReference type="GO" id="GO:0016042">
    <property type="term" value="P:lipid catabolic process"/>
    <property type="evidence" value="ECO:0007669"/>
    <property type="project" value="UniProtKB-KW"/>
</dbReference>
<keyword evidence="2" id="KW-0442">Lipid degradation</keyword>
<keyword evidence="6" id="KW-1185">Reference proteome</keyword>
<gene>
    <name evidence="5" type="ORF">Cch02nite_00180</name>
</gene>
<proteinExistence type="predicted"/>
<dbReference type="Gene3D" id="3.40.50.1820">
    <property type="entry name" value="alpha/beta hydrolase"/>
    <property type="match status" value="1"/>
</dbReference>
<reference evidence="5 6" key="1">
    <citation type="submission" date="2021-01" db="EMBL/GenBank/DDBJ databases">
        <title>Whole genome shotgun sequence of Catellatospora chokoriensis NBRC 107358.</title>
        <authorList>
            <person name="Komaki H."/>
            <person name="Tamura T."/>
        </authorList>
    </citation>
    <scope>NUCLEOTIDE SEQUENCE [LARGE SCALE GENOMIC DNA]</scope>
    <source>
        <strain evidence="5 6">NBRC 107358</strain>
    </source>
</reference>
<protein>
    <recommendedName>
        <fullName evidence="4">PET hydrolase/cutinase-like domain-containing protein</fullName>
    </recommendedName>
</protein>
<evidence type="ECO:0000259" key="4">
    <source>
        <dbReference type="Pfam" id="PF12740"/>
    </source>
</evidence>
<evidence type="ECO:0000313" key="6">
    <source>
        <dbReference type="Proteomes" id="UP000619293"/>
    </source>
</evidence>
<evidence type="ECO:0000313" key="5">
    <source>
        <dbReference type="EMBL" id="GIF86574.1"/>
    </source>
</evidence>
<keyword evidence="3" id="KW-0443">Lipid metabolism</keyword>
<dbReference type="PANTHER" id="PTHR10272:SF0">
    <property type="entry name" value="PLATELET-ACTIVATING FACTOR ACETYLHYDROLASE"/>
    <property type="match status" value="1"/>
</dbReference>
<accession>A0A8J3K0X6</accession>
<organism evidence="5 6">
    <name type="scientific">Catellatospora chokoriensis</name>
    <dbReference type="NCBI Taxonomy" id="310353"/>
    <lineage>
        <taxon>Bacteria</taxon>
        <taxon>Bacillati</taxon>
        <taxon>Actinomycetota</taxon>
        <taxon>Actinomycetes</taxon>
        <taxon>Micromonosporales</taxon>
        <taxon>Micromonosporaceae</taxon>
        <taxon>Catellatospora</taxon>
    </lineage>
</organism>
<name>A0A8J3K0X6_9ACTN</name>
<keyword evidence="1" id="KW-0378">Hydrolase</keyword>
<comment type="caution">
    <text evidence="5">The sequence shown here is derived from an EMBL/GenBank/DDBJ whole genome shotgun (WGS) entry which is preliminary data.</text>
</comment>
<dbReference type="SUPFAM" id="SSF53474">
    <property type="entry name" value="alpha/beta-Hydrolases"/>
    <property type="match status" value="1"/>
</dbReference>
<dbReference type="AlphaFoldDB" id="A0A8J3K0X6"/>
<dbReference type="PANTHER" id="PTHR10272">
    <property type="entry name" value="PLATELET-ACTIVATING FACTOR ACETYLHYDROLASE"/>
    <property type="match status" value="1"/>
</dbReference>
<dbReference type="InterPro" id="IPR041127">
    <property type="entry name" value="PET_hydrolase/cutinase-like"/>
</dbReference>
<dbReference type="EMBL" id="BONG01000001">
    <property type="protein sequence ID" value="GIF86574.1"/>
    <property type="molecule type" value="Genomic_DNA"/>
</dbReference>
<dbReference type="Proteomes" id="UP000619293">
    <property type="component" value="Unassembled WGS sequence"/>
</dbReference>
<dbReference type="Pfam" id="PF12740">
    <property type="entry name" value="PETase"/>
    <property type="match status" value="1"/>
</dbReference>
<feature type="domain" description="PET hydrolase/cutinase-like" evidence="4">
    <location>
        <begin position="21"/>
        <end position="221"/>
    </location>
</feature>
<dbReference type="GO" id="GO:0003847">
    <property type="term" value="F:1-alkyl-2-acetylglycerophosphocholine esterase activity"/>
    <property type="evidence" value="ECO:0007669"/>
    <property type="project" value="TreeGrafter"/>
</dbReference>
<sequence>MVRSAPKSALAVGVRTLKFSRGDRALPTTVWYPATGKAGGSPRKDAAAAAGRFPVVLFSHGLHGLPASYQQITTRLAAAGFVVAAPAYPFTNRDANPFKPTDMENQPADASAVLTALLKLDGKAGDLLAGHLDGGHLGVAGHSAGGFTSAGMLANTRDTRVDAAIVISGGSMGTFRGTRTPVLFVHGDADAVVSYQTGRNAYGATSWPRAFLTLLGGDHGAFLGPGAKGFDQTIKTMTDFLRWTLWGDAAAKARLSADGTRAGVAKFEAKL</sequence>
<evidence type="ECO:0000256" key="3">
    <source>
        <dbReference type="ARBA" id="ARBA00023098"/>
    </source>
</evidence>
<dbReference type="InterPro" id="IPR029058">
    <property type="entry name" value="AB_hydrolase_fold"/>
</dbReference>
<evidence type="ECO:0000256" key="1">
    <source>
        <dbReference type="ARBA" id="ARBA00022801"/>
    </source>
</evidence>
<evidence type="ECO:0000256" key="2">
    <source>
        <dbReference type="ARBA" id="ARBA00022963"/>
    </source>
</evidence>